<dbReference type="EMBL" id="PFWU01000001">
    <property type="protein sequence ID" value="PJA46426.1"/>
    <property type="molecule type" value="Genomic_DNA"/>
</dbReference>
<name>A0A2M7XFB3_9BACT</name>
<proteinExistence type="predicted"/>
<protein>
    <submittedName>
        <fullName evidence="2">Uncharacterized protein</fullName>
    </submittedName>
</protein>
<dbReference type="Proteomes" id="UP000229385">
    <property type="component" value="Unassembled WGS sequence"/>
</dbReference>
<organism evidence="2 3">
    <name type="scientific">Candidatus Uhrbacteria bacterium CG_4_9_14_3_um_filter_50_9</name>
    <dbReference type="NCBI Taxonomy" id="1975035"/>
    <lineage>
        <taxon>Bacteria</taxon>
        <taxon>Candidatus Uhriibacteriota</taxon>
    </lineage>
</organism>
<feature type="transmembrane region" description="Helical" evidence="1">
    <location>
        <begin position="102"/>
        <end position="124"/>
    </location>
</feature>
<accession>A0A2M7XFB3</accession>
<keyword evidence="1" id="KW-1133">Transmembrane helix</keyword>
<evidence type="ECO:0000313" key="3">
    <source>
        <dbReference type="Proteomes" id="UP000229385"/>
    </source>
</evidence>
<reference evidence="3" key="1">
    <citation type="submission" date="2017-09" db="EMBL/GenBank/DDBJ databases">
        <title>Depth-based differentiation of microbial function through sediment-hosted aquifers and enrichment of novel symbionts in the deep terrestrial subsurface.</title>
        <authorList>
            <person name="Probst A.J."/>
            <person name="Ladd B."/>
            <person name="Jarett J.K."/>
            <person name="Geller-Mcgrath D.E."/>
            <person name="Sieber C.M.K."/>
            <person name="Emerson J.B."/>
            <person name="Anantharaman K."/>
            <person name="Thomas B.C."/>
            <person name="Malmstrom R."/>
            <person name="Stieglmeier M."/>
            <person name="Klingl A."/>
            <person name="Woyke T."/>
            <person name="Ryan C.M."/>
            <person name="Banfield J.F."/>
        </authorList>
    </citation>
    <scope>NUCLEOTIDE SEQUENCE [LARGE SCALE GENOMIC DNA]</scope>
</reference>
<feature type="transmembrane region" description="Helical" evidence="1">
    <location>
        <begin position="77"/>
        <end position="96"/>
    </location>
</feature>
<evidence type="ECO:0000313" key="2">
    <source>
        <dbReference type="EMBL" id="PJA46426.1"/>
    </source>
</evidence>
<keyword evidence="1" id="KW-0472">Membrane</keyword>
<comment type="caution">
    <text evidence="2">The sequence shown here is derived from an EMBL/GenBank/DDBJ whole genome shotgun (WGS) entry which is preliminary data.</text>
</comment>
<sequence length="125" mass="14122">MQKASASLIVRYAFKDGLRELVLLPVWWYTNGLKRVFLFTLYSMKWSSDLFGLGIWVKNLFVPMYGETSLTGRAISFGVRFVMIIVRGIGVVTLSLLSWIGFVIYVVVLPLSLLGVIINLLALLF</sequence>
<gene>
    <name evidence="2" type="ORF">CO174_00225</name>
</gene>
<evidence type="ECO:0000256" key="1">
    <source>
        <dbReference type="SAM" id="Phobius"/>
    </source>
</evidence>
<keyword evidence="1" id="KW-0812">Transmembrane</keyword>
<dbReference type="AlphaFoldDB" id="A0A2M7XFB3"/>